<dbReference type="AlphaFoldDB" id="A0A9D2EEQ8"/>
<name>A0A9D2EEQ8_9MICO</name>
<evidence type="ECO:0000313" key="3">
    <source>
        <dbReference type="Proteomes" id="UP000824037"/>
    </source>
</evidence>
<proteinExistence type="predicted"/>
<protein>
    <submittedName>
        <fullName evidence="2">PQQ-binding-like beta-propeller repeat protein</fullName>
    </submittedName>
</protein>
<reference evidence="2" key="1">
    <citation type="journal article" date="2021" name="PeerJ">
        <title>Extensive microbial diversity within the chicken gut microbiome revealed by metagenomics and culture.</title>
        <authorList>
            <person name="Gilroy R."/>
            <person name="Ravi A."/>
            <person name="Getino M."/>
            <person name="Pursley I."/>
            <person name="Horton D.L."/>
            <person name="Alikhan N.F."/>
            <person name="Baker D."/>
            <person name="Gharbi K."/>
            <person name="Hall N."/>
            <person name="Watson M."/>
            <person name="Adriaenssens E.M."/>
            <person name="Foster-Nyarko E."/>
            <person name="Jarju S."/>
            <person name="Secka A."/>
            <person name="Antonio M."/>
            <person name="Oren A."/>
            <person name="Chaudhuri R.R."/>
            <person name="La Ragione R."/>
            <person name="Hildebrand F."/>
            <person name="Pallen M.J."/>
        </authorList>
    </citation>
    <scope>NUCLEOTIDE SEQUENCE</scope>
    <source>
        <strain evidence="2">ChiGjej4B4-7305</strain>
    </source>
</reference>
<gene>
    <name evidence="2" type="ORF">H9815_09780</name>
</gene>
<evidence type="ECO:0000256" key="1">
    <source>
        <dbReference type="SAM" id="MobiDB-lite"/>
    </source>
</evidence>
<organism evidence="2 3">
    <name type="scientific">Candidatus Ruania gallistercoris</name>
    <dbReference type="NCBI Taxonomy" id="2838746"/>
    <lineage>
        <taxon>Bacteria</taxon>
        <taxon>Bacillati</taxon>
        <taxon>Actinomycetota</taxon>
        <taxon>Actinomycetes</taxon>
        <taxon>Micrococcales</taxon>
        <taxon>Ruaniaceae</taxon>
        <taxon>Ruania</taxon>
    </lineage>
</organism>
<reference evidence="2" key="2">
    <citation type="submission" date="2021-04" db="EMBL/GenBank/DDBJ databases">
        <authorList>
            <person name="Gilroy R."/>
        </authorList>
    </citation>
    <scope>NUCLEOTIDE SEQUENCE</scope>
    <source>
        <strain evidence="2">ChiGjej4B4-7305</strain>
    </source>
</reference>
<feature type="region of interest" description="Disordered" evidence="1">
    <location>
        <begin position="1"/>
        <end position="41"/>
    </location>
</feature>
<dbReference type="Proteomes" id="UP000824037">
    <property type="component" value="Unassembled WGS sequence"/>
</dbReference>
<dbReference type="EMBL" id="DXBY01000164">
    <property type="protein sequence ID" value="HIZ36055.1"/>
    <property type="molecule type" value="Genomic_DNA"/>
</dbReference>
<accession>A0A9D2EEQ8</accession>
<evidence type="ECO:0000313" key="2">
    <source>
        <dbReference type="EMBL" id="HIZ36055.1"/>
    </source>
</evidence>
<feature type="compositionally biased region" description="Low complexity" evidence="1">
    <location>
        <begin position="26"/>
        <end position="35"/>
    </location>
</feature>
<comment type="caution">
    <text evidence="2">The sequence shown here is derived from an EMBL/GenBank/DDBJ whole genome shotgun (WGS) entry which is preliminary data.</text>
</comment>
<dbReference type="SUPFAM" id="SSF50998">
    <property type="entry name" value="Quinoprotein alcohol dehydrogenase-like"/>
    <property type="match status" value="1"/>
</dbReference>
<dbReference type="InterPro" id="IPR011047">
    <property type="entry name" value="Quinoprotein_ADH-like_sf"/>
</dbReference>
<sequence length="459" mass="47506">MRSGPIEEFAVTGDDGETRRALHGSPAAAAPAGAGHTRTSRGAPWRGALPWMGIAVLLVLAAVAVAPARPPEVSPWGQVADVTSRPEPAWVAEPGEGTLRTALLADGVLITVSTGGVQGISLQDGAREWSQALDRPRCTSNGQNLVCVEPGTRVLDLAPQTGLIVAERALPQVQLATREAGDLYAITGGQEPQLQRFTGTEPVWSVPVDDIELNTPVGRDLTVIAGHVLTNAVTAVLPRHNGSAAGTVVDAESGTPVGAEQGRGGATVRRLTADMWTSAGAGTAAVYVRGESEPHLTAAAGASIGYDAQWDAAQQLRTGPDGSIGVFDTGADTWLWQGGGPQWPLARVDGVLIGMQSSPALHVVGRASATGEVLWTIEDRIAQCPCLADGHTLVASLAGGSAAEGGWSLGRAELVGIDARSGEVVWRLQAQSHWTELLTDGAHLVAIDPPRVRAWDLGQ</sequence>